<dbReference type="EMBL" id="CM047587">
    <property type="protein sequence ID" value="KAI9906789.1"/>
    <property type="molecule type" value="Genomic_DNA"/>
</dbReference>
<accession>A0ACC0VK06</accession>
<reference evidence="1 2" key="1">
    <citation type="journal article" date="2022" name="bioRxiv">
        <title>The genome of the oomycete Peronosclerospora sorghi, a cosmopolitan pathogen of maize and sorghum, is inflated with dispersed pseudogenes.</title>
        <authorList>
            <person name="Fletcher K."/>
            <person name="Martin F."/>
            <person name="Isakeit T."/>
            <person name="Cavanaugh K."/>
            <person name="Magill C."/>
            <person name="Michelmore R."/>
        </authorList>
    </citation>
    <scope>NUCLEOTIDE SEQUENCE [LARGE SCALE GENOMIC DNA]</scope>
    <source>
        <strain evidence="1">P6</strain>
    </source>
</reference>
<protein>
    <submittedName>
        <fullName evidence="1">Uncharacterized protein</fullName>
    </submittedName>
</protein>
<evidence type="ECO:0000313" key="1">
    <source>
        <dbReference type="EMBL" id="KAI9906789.1"/>
    </source>
</evidence>
<organism evidence="1 2">
    <name type="scientific">Peronosclerospora sorghi</name>
    <dbReference type="NCBI Taxonomy" id="230839"/>
    <lineage>
        <taxon>Eukaryota</taxon>
        <taxon>Sar</taxon>
        <taxon>Stramenopiles</taxon>
        <taxon>Oomycota</taxon>
        <taxon>Peronosporomycetes</taxon>
        <taxon>Peronosporales</taxon>
        <taxon>Peronosporaceae</taxon>
        <taxon>Peronosclerospora</taxon>
    </lineage>
</organism>
<gene>
    <name evidence="1" type="ORF">PsorP6_004205</name>
</gene>
<keyword evidence="2" id="KW-1185">Reference proteome</keyword>
<name>A0ACC0VK06_9STRA</name>
<evidence type="ECO:0000313" key="2">
    <source>
        <dbReference type="Proteomes" id="UP001163321"/>
    </source>
</evidence>
<comment type="caution">
    <text evidence="1">The sequence shown here is derived from an EMBL/GenBank/DDBJ whole genome shotgun (WGS) entry which is preliminary data.</text>
</comment>
<dbReference type="Proteomes" id="UP001163321">
    <property type="component" value="Chromosome 8"/>
</dbReference>
<proteinExistence type="predicted"/>
<sequence length="69" mass="8004">MAHVHEREVDDALRDRSKSTDDLQVVLRRCSTCARSRYRPPFLMTVLASAPFQSSVDTKEYWCFPLGKE</sequence>